<dbReference type="Gene3D" id="3.40.50.300">
    <property type="entry name" value="P-loop containing nucleotide triphosphate hydrolases"/>
    <property type="match status" value="1"/>
</dbReference>
<protein>
    <recommendedName>
        <fullName evidence="2">Tr-type G domain-containing protein</fullName>
    </recommendedName>
</protein>
<dbReference type="EMBL" id="VBAN01000302">
    <property type="protein sequence ID" value="TMI79773.1"/>
    <property type="molecule type" value="Genomic_DNA"/>
</dbReference>
<gene>
    <name evidence="3" type="ORF">E6H03_09620</name>
</gene>
<dbReference type="PANTHER" id="PTHR43834">
    <property type="entry name" value="GTPASE DER"/>
    <property type="match status" value="1"/>
</dbReference>
<dbReference type="InterPro" id="IPR027417">
    <property type="entry name" value="P-loop_NTPase"/>
</dbReference>
<feature type="compositionally biased region" description="Basic residues" evidence="1">
    <location>
        <begin position="199"/>
        <end position="222"/>
    </location>
</feature>
<dbReference type="SUPFAM" id="SSF52540">
    <property type="entry name" value="P-loop containing nucleoside triphosphate hydrolases"/>
    <property type="match status" value="1"/>
</dbReference>
<dbReference type="PANTHER" id="PTHR43834:SF6">
    <property type="entry name" value="GTPASE DER"/>
    <property type="match status" value="1"/>
</dbReference>
<dbReference type="InterPro" id="IPR000795">
    <property type="entry name" value="T_Tr_GTP-bd_dom"/>
</dbReference>
<reference evidence="3 4" key="1">
    <citation type="journal article" date="2019" name="Nat. Microbiol.">
        <title>Mediterranean grassland soil C-N compound turnover is dependent on rainfall and depth, and is mediated by genomically divergent microorganisms.</title>
        <authorList>
            <person name="Diamond S."/>
            <person name="Andeer P.F."/>
            <person name="Li Z."/>
            <person name="Crits-Christoph A."/>
            <person name="Burstein D."/>
            <person name="Anantharaman K."/>
            <person name="Lane K.R."/>
            <person name="Thomas B.C."/>
            <person name="Pan C."/>
            <person name="Northen T.R."/>
            <person name="Banfield J.F."/>
        </authorList>
    </citation>
    <scope>NUCLEOTIDE SEQUENCE [LARGE SCALE GENOMIC DNA]</scope>
    <source>
        <strain evidence="3">NP_6</strain>
    </source>
</reference>
<accession>A0A537J8G1</accession>
<dbReference type="GO" id="GO:0003924">
    <property type="term" value="F:GTPase activity"/>
    <property type="evidence" value="ECO:0007669"/>
    <property type="project" value="InterPro"/>
</dbReference>
<evidence type="ECO:0000259" key="2">
    <source>
        <dbReference type="Pfam" id="PF00009"/>
    </source>
</evidence>
<dbReference type="AlphaFoldDB" id="A0A537J8G1"/>
<organism evidence="3 4">
    <name type="scientific">Candidatus Segetimicrobium genomatis</name>
    <dbReference type="NCBI Taxonomy" id="2569760"/>
    <lineage>
        <taxon>Bacteria</taxon>
        <taxon>Bacillati</taxon>
        <taxon>Candidatus Sysuimicrobiota</taxon>
        <taxon>Candidatus Sysuimicrobiia</taxon>
        <taxon>Candidatus Sysuimicrobiales</taxon>
        <taxon>Candidatus Segetimicrobiaceae</taxon>
        <taxon>Candidatus Segetimicrobium</taxon>
    </lineage>
</organism>
<dbReference type="Pfam" id="PF00009">
    <property type="entry name" value="GTP_EFTU"/>
    <property type="match status" value="1"/>
</dbReference>
<feature type="region of interest" description="Disordered" evidence="1">
    <location>
        <begin position="126"/>
        <end position="222"/>
    </location>
</feature>
<name>A0A537J8G1_9BACT</name>
<evidence type="ECO:0000313" key="3">
    <source>
        <dbReference type="EMBL" id="TMI79773.1"/>
    </source>
</evidence>
<dbReference type="GO" id="GO:0005525">
    <property type="term" value="F:GTP binding"/>
    <property type="evidence" value="ECO:0007669"/>
    <property type="project" value="InterPro"/>
</dbReference>
<sequence>MEAGVEFYSTRRTHDAVSRADVGVLVVDAVEGITDQDQRIAREVYEAGRAVVCAVNKWDLLNGYTPEQIHRVAQQRLRFVPDVQVCLTVATQRRGIGELMAAVFRAARARASRIATGPLNRALEEALRANQPPSDATGDRAVRQRSATAHGGVPALSRAAVPRGVCSRRDADPLGAPQEEAGHARAKHAVTRGGEHGTRGHHRQLPHWRHSHRPHRRPPPHR</sequence>
<evidence type="ECO:0000256" key="1">
    <source>
        <dbReference type="SAM" id="MobiDB-lite"/>
    </source>
</evidence>
<dbReference type="GO" id="GO:0043022">
    <property type="term" value="F:ribosome binding"/>
    <property type="evidence" value="ECO:0007669"/>
    <property type="project" value="TreeGrafter"/>
</dbReference>
<evidence type="ECO:0000313" key="4">
    <source>
        <dbReference type="Proteomes" id="UP000318093"/>
    </source>
</evidence>
<dbReference type="Proteomes" id="UP000318093">
    <property type="component" value="Unassembled WGS sequence"/>
</dbReference>
<comment type="caution">
    <text evidence="3">The sequence shown here is derived from an EMBL/GenBank/DDBJ whole genome shotgun (WGS) entry which is preliminary data.</text>
</comment>
<proteinExistence type="predicted"/>
<feature type="domain" description="Tr-type G" evidence="2">
    <location>
        <begin position="12"/>
        <end position="106"/>
    </location>
</feature>